<reference evidence="3" key="2">
    <citation type="submission" date="2025-09" db="UniProtKB">
        <authorList>
            <consortium name="Ensembl"/>
        </authorList>
    </citation>
    <scope>IDENTIFICATION</scope>
</reference>
<dbReference type="PANTHER" id="PTHR23317">
    <property type="entry name" value="DEDICATOR OF CYTOKINESIS DOCK"/>
    <property type="match status" value="1"/>
</dbReference>
<name>A0A3B3VZM3_9TELE</name>
<dbReference type="STRING" id="48699.ENSPLAP00000030501"/>
<accession>A0A3B3VZM3</accession>
<comment type="similarity">
    <text evidence="1">Belongs to the DOCK family.</text>
</comment>
<dbReference type="GeneTree" id="ENSGT00940000155876"/>
<proteinExistence type="inferred from homology"/>
<feature type="domain" description="C2 DOCK-type" evidence="2">
    <location>
        <begin position="545"/>
        <end position="589"/>
    </location>
</feature>
<dbReference type="InterPro" id="IPR027007">
    <property type="entry name" value="C2_DOCK-type_domain"/>
</dbReference>
<dbReference type="GO" id="GO:0031252">
    <property type="term" value="C:cell leading edge"/>
    <property type="evidence" value="ECO:0007669"/>
    <property type="project" value="TreeGrafter"/>
</dbReference>
<dbReference type="Proteomes" id="UP000261500">
    <property type="component" value="Unplaced"/>
</dbReference>
<dbReference type="InterPro" id="IPR021816">
    <property type="entry name" value="DOCK_C/D_N"/>
</dbReference>
<dbReference type="GO" id="GO:2000406">
    <property type="term" value="P:positive regulation of T cell migration"/>
    <property type="evidence" value="ECO:0007669"/>
    <property type="project" value="TreeGrafter"/>
</dbReference>
<dbReference type="PANTHER" id="PTHR23317:SF74">
    <property type="entry name" value="DEDICATOR OF CYTOKINESIS PROTEIN 8"/>
    <property type="match status" value="1"/>
</dbReference>
<evidence type="ECO:0000256" key="1">
    <source>
        <dbReference type="PROSITE-ProRule" id="PRU00983"/>
    </source>
</evidence>
<dbReference type="AlphaFoldDB" id="A0A3B3VZM3"/>
<evidence type="ECO:0000259" key="2">
    <source>
        <dbReference type="PROSITE" id="PS51650"/>
    </source>
</evidence>
<reference evidence="3" key="1">
    <citation type="submission" date="2025-08" db="UniProtKB">
        <authorList>
            <consortium name="Ensembl"/>
        </authorList>
    </citation>
    <scope>IDENTIFICATION</scope>
</reference>
<sequence length="589" mass="67573">MPFISVCKILYFLVLCIFGIMNCFSKPSLFKIIEINSLGCITQHKKSTQPPAYDAVEPLDLEEFLMSQLRSEDSDLMHEFGDFPDDDLKVEQVEKERRTIRHSVPEDGGDLDPHVRDCVKSYTQPWLVVSRSAYSERVGLHKVLHKQIFESDFQPENKDKPVRRLSDDSSRTLTSCDFNLRSLAPDQRVEGLLAFSSHEELDRFNQEARHAKRHPEVFALYPPPDEVNKYILSSTVKTEFHSLAILNLHMSSSSFTLRFEIDIEPIFATMALYDLKEKKKISENFYCDLNSEQFRNFLKPHTPHVDHSTLARSAIFSVTYPSPDIYLVIKIEKVLQQGEISDCADPYLTMRESDSTKNRDKLEKLKSQAEAFCQRLGRYRMPFAWATVNIMEVISQTAASDRDVTDSDSVKGGVCEFVHRRTSQLPRRNSERFTSMEEACYNVHTFKPATITIPTIFKQEGDRLSDEDLLKFLADIKKSSTPQRRIKTIPGCIKLDMSPIHDTPQACLSTELIPLIPVAEKNIRPIKEVLEFPSSEVYVPHNIYRNLLFVYPQRLNFVNRLTSARNIAIKIQFMSGEDPSCVLPVSVAV</sequence>
<dbReference type="Pfam" id="PF11878">
    <property type="entry name" value="DOCK_C-D_N"/>
    <property type="match status" value="1"/>
</dbReference>
<dbReference type="InterPro" id="IPR026791">
    <property type="entry name" value="DOCK"/>
</dbReference>
<dbReference type="GO" id="GO:0007264">
    <property type="term" value="P:small GTPase-mediated signal transduction"/>
    <property type="evidence" value="ECO:0007669"/>
    <property type="project" value="InterPro"/>
</dbReference>
<evidence type="ECO:0000313" key="4">
    <source>
        <dbReference type="Proteomes" id="UP000261500"/>
    </source>
</evidence>
<keyword evidence="4" id="KW-1185">Reference proteome</keyword>
<dbReference type="GO" id="GO:1903905">
    <property type="term" value="P:positive regulation of establishment of T cell polarity"/>
    <property type="evidence" value="ECO:0007669"/>
    <property type="project" value="TreeGrafter"/>
</dbReference>
<dbReference type="Ensembl" id="ENSPLAT00000026477.1">
    <property type="protein sequence ID" value="ENSPLAP00000030501.1"/>
    <property type="gene ID" value="ENSPLAG00000021766.1"/>
</dbReference>
<dbReference type="PROSITE" id="PS51650">
    <property type="entry name" value="C2_DOCK"/>
    <property type="match status" value="1"/>
</dbReference>
<protein>
    <recommendedName>
        <fullName evidence="2">C2 DOCK-type domain-containing protein</fullName>
    </recommendedName>
</protein>
<dbReference type="GO" id="GO:0005085">
    <property type="term" value="F:guanyl-nucleotide exchange factor activity"/>
    <property type="evidence" value="ECO:0007669"/>
    <property type="project" value="InterPro"/>
</dbReference>
<organism evidence="3 4">
    <name type="scientific">Poecilia latipinna</name>
    <name type="common">sailfin molly</name>
    <dbReference type="NCBI Taxonomy" id="48699"/>
    <lineage>
        <taxon>Eukaryota</taxon>
        <taxon>Metazoa</taxon>
        <taxon>Chordata</taxon>
        <taxon>Craniata</taxon>
        <taxon>Vertebrata</taxon>
        <taxon>Euteleostomi</taxon>
        <taxon>Actinopterygii</taxon>
        <taxon>Neopterygii</taxon>
        <taxon>Teleostei</taxon>
        <taxon>Neoteleostei</taxon>
        <taxon>Acanthomorphata</taxon>
        <taxon>Ovalentaria</taxon>
        <taxon>Atherinomorphae</taxon>
        <taxon>Cyprinodontiformes</taxon>
        <taxon>Poeciliidae</taxon>
        <taxon>Poeciliinae</taxon>
        <taxon>Poecilia</taxon>
    </lineage>
</organism>
<evidence type="ECO:0000313" key="3">
    <source>
        <dbReference type="Ensembl" id="ENSPLAP00000030501.1"/>
    </source>
</evidence>